<dbReference type="InterPro" id="IPR013738">
    <property type="entry name" value="Beta_galactosidase_Trimer"/>
</dbReference>
<sequence>MTAMFGDFLFGGDYNPEQWPQESWEHDLELLGRAHINEATINVFSWALLEPSEGDYDFSMLDAIVASLDRHGVRIVMATGTAAVPAWMARRYPHVMRKGVDGTQQVFGGRHNFCPSSPKYRERARALASAVARRYAGHPGLVAWHVNNEYGNGGGYCYCETCAAAFRNWLRARYGTVDALNRAWCMNFWSHTIHDFDEVVPPVTYGDGIGTDKCVISGLQIDYRRFQNEQMLDCFRLERDAIRESDASTPITTNLMGTFKDLDYFAWGREMDVVSWDNYPGMDTQPSFTAMCHDLMRGVGGGRPFMLMEQTPNQQNWFPYCKVKRPGEVGKLSWQAVAHGADTVQFFQLKQSVGGCERFHGAVIGHDDSDRSRTYREVAALGADVAARAKRIMGSHVDAKVAVVFDWENYWSLEGCVGPTQGLRYPDEVHRFYRALWKRNVAVDVIESTADLETLRRYDLVVAPTLIMVKPGVADNLERYVEGGGVLVTGYMSGIHDEHDLVVEGGYPGPLRGLCGVWVEEIDAVAPGANVPVRLDVGDGAAVDCAGEIVASIIEPEGARTLATYGGDDFYAGTPAVTAHDVGDGRAIFVGTALDEDGIDALFDDVLHAAGVATIDAPNDVEVASRVGDDGTVYTIVTNTGDETRVWEREDGGRIVLDPFAVLLFEDGVPVAAPAR</sequence>
<evidence type="ECO:0000256" key="3">
    <source>
        <dbReference type="ARBA" id="ARBA00012756"/>
    </source>
</evidence>
<dbReference type="PANTHER" id="PTHR36447:SF1">
    <property type="entry name" value="BETA-GALACTOSIDASE GANA"/>
    <property type="match status" value="1"/>
</dbReference>
<evidence type="ECO:0000313" key="12">
    <source>
        <dbReference type="EMBL" id="PAU69578.1"/>
    </source>
</evidence>
<keyword evidence="5 6" id="KW-0326">Glycosidase</keyword>
<name>A0A2A2EKX7_9BIFI</name>
<dbReference type="CDD" id="cd03143">
    <property type="entry name" value="A4_beta-galactosidase_middle_domain"/>
    <property type="match status" value="1"/>
</dbReference>
<comment type="caution">
    <text evidence="12">The sequence shown here is derived from an EMBL/GenBank/DDBJ whole genome shotgun (WGS) entry which is preliminary data.</text>
</comment>
<feature type="binding site" evidence="9">
    <location>
        <position position="159"/>
    </location>
    <ligand>
        <name>Zn(2+)</name>
        <dbReference type="ChEBI" id="CHEBI:29105"/>
    </ligand>
</feature>
<feature type="active site" description="Nucleophile" evidence="7">
    <location>
        <position position="309"/>
    </location>
</feature>
<feature type="binding site" evidence="9">
    <location>
        <position position="114"/>
    </location>
    <ligand>
        <name>Zn(2+)</name>
        <dbReference type="ChEBI" id="CHEBI:29105"/>
    </ligand>
</feature>
<feature type="binding site" evidence="9">
    <location>
        <position position="157"/>
    </location>
    <ligand>
        <name>Zn(2+)</name>
        <dbReference type="ChEBI" id="CHEBI:29105"/>
    </ligand>
</feature>
<dbReference type="InterPro" id="IPR003476">
    <property type="entry name" value="Glyco_hydro_42"/>
</dbReference>
<feature type="domain" description="Glycoside hydrolase family 42 N-terminal" evidence="10">
    <location>
        <begin position="13"/>
        <end position="385"/>
    </location>
</feature>
<dbReference type="SUPFAM" id="SSF51445">
    <property type="entry name" value="(Trans)glycosidases"/>
    <property type="match status" value="1"/>
</dbReference>
<dbReference type="InterPro" id="IPR029062">
    <property type="entry name" value="Class_I_gatase-like"/>
</dbReference>
<evidence type="ECO:0000256" key="4">
    <source>
        <dbReference type="ARBA" id="ARBA00022801"/>
    </source>
</evidence>
<dbReference type="Pfam" id="PF02449">
    <property type="entry name" value="Glyco_hydro_42"/>
    <property type="match status" value="1"/>
</dbReference>
<evidence type="ECO:0000256" key="8">
    <source>
        <dbReference type="PIRSR" id="PIRSR001084-2"/>
    </source>
</evidence>
<dbReference type="GO" id="GO:0005975">
    <property type="term" value="P:carbohydrate metabolic process"/>
    <property type="evidence" value="ECO:0007669"/>
    <property type="project" value="InterPro"/>
</dbReference>
<evidence type="ECO:0000313" key="13">
    <source>
        <dbReference type="Proteomes" id="UP000217986"/>
    </source>
</evidence>
<comment type="catalytic activity">
    <reaction evidence="1 6">
        <text>Hydrolysis of terminal non-reducing beta-D-galactose residues in beta-D-galactosides.</text>
        <dbReference type="EC" id="3.2.1.23"/>
    </reaction>
</comment>
<keyword evidence="9" id="KW-0862">Zinc</keyword>
<evidence type="ECO:0000256" key="1">
    <source>
        <dbReference type="ARBA" id="ARBA00001412"/>
    </source>
</evidence>
<feature type="domain" description="Beta-galactosidase trimerisation" evidence="11">
    <location>
        <begin position="399"/>
        <end position="612"/>
    </location>
</feature>
<dbReference type="EC" id="3.2.1.23" evidence="3 6"/>
<gene>
    <name evidence="12" type="ORF">B1400_0661</name>
</gene>
<feature type="binding site" evidence="8">
    <location>
        <position position="148"/>
    </location>
    <ligand>
        <name>substrate</name>
    </ligand>
</feature>
<protein>
    <recommendedName>
        <fullName evidence="3 6">Beta-galactosidase</fullName>
        <shortName evidence="6">Beta-gal</shortName>
        <ecNumber evidence="3 6">3.2.1.23</ecNumber>
    </recommendedName>
</protein>
<feature type="active site" description="Proton donor" evidence="7">
    <location>
        <position position="149"/>
    </location>
</feature>
<dbReference type="OrthoDB" id="9800974at2"/>
<feature type="binding site" evidence="8">
    <location>
        <position position="317"/>
    </location>
    <ligand>
        <name>substrate</name>
    </ligand>
</feature>
<dbReference type="PIRSF" id="PIRSF001084">
    <property type="entry name" value="B-galactosidase"/>
    <property type="match status" value="1"/>
</dbReference>
<comment type="similarity">
    <text evidence="2 6">Belongs to the glycosyl hydrolase 42 family.</text>
</comment>
<dbReference type="Gene3D" id="3.20.20.80">
    <property type="entry name" value="Glycosidases"/>
    <property type="match status" value="1"/>
</dbReference>
<evidence type="ECO:0000259" key="10">
    <source>
        <dbReference type="Pfam" id="PF02449"/>
    </source>
</evidence>
<evidence type="ECO:0000256" key="2">
    <source>
        <dbReference type="ARBA" id="ARBA00005940"/>
    </source>
</evidence>
<accession>A0A2A2EKX7</accession>
<dbReference type="InterPro" id="IPR013529">
    <property type="entry name" value="Glyco_hydro_42_N"/>
</dbReference>
<feature type="binding site" evidence="9">
    <location>
        <position position="162"/>
    </location>
    <ligand>
        <name>Zn(2+)</name>
        <dbReference type="ChEBI" id="CHEBI:29105"/>
    </ligand>
</feature>
<feature type="binding site" evidence="8">
    <location>
        <position position="110"/>
    </location>
    <ligand>
        <name>substrate</name>
    </ligand>
</feature>
<keyword evidence="4 6" id="KW-0378">Hydrolase</keyword>
<dbReference type="Pfam" id="PF08532">
    <property type="entry name" value="Glyco_hydro_42M"/>
    <property type="match status" value="1"/>
</dbReference>
<proteinExistence type="inferred from homology"/>
<evidence type="ECO:0000259" key="11">
    <source>
        <dbReference type="Pfam" id="PF08532"/>
    </source>
</evidence>
<dbReference type="Gene3D" id="3.40.50.880">
    <property type="match status" value="1"/>
</dbReference>
<dbReference type="GO" id="GO:0004565">
    <property type="term" value="F:beta-galactosidase activity"/>
    <property type="evidence" value="ECO:0007669"/>
    <property type="project" value="UniProtKB-EC"/>
</dbReference>
<dbReference type="SUPFAM" id="SSF52317">
    <property type="entry name" value="Class I glutamine amidotransferase-like"/>
    <property type="match status" value="1"/>
</dbReference>
<keyword evidence="13" id="KW-1185">Reference proteome</keyword>
<evidence type="ECO:0000256" key="6">
    <source>
        <dbReference type="PIRNR" id="PIRNR001084"/>
    </source>
</evidence>
<evidence type="ECO:0000256" key="9">
    <source>
        <dbReference type="PIRSR" id="PIRSR001084-3"/>
    </source>
</evidence>
<dbReference type="GO" id="GO:0009341">
    <property type="term" value="C:beta-galactosidase complex"/>
    <property type="evidence" value="ECO:0007669"/>
    <property type="project" value="InterPro"/>
</dbReference>
<dbReference type="AlphaFoldDB" id="A0A2A2EKX7"/>
<dbReference type="Proteomes" id="UP000217986">
    <property type="component" value="Unassembled WGS sequence"/>
</dbReference>
<evidence type="ECO:0000256" key="5">
    <source>
        <dbReference type="ARBA" id="ARBA00023295"/>
    </source>
</evidence>
<reference evidence="12 13" key="1">
    <citation type="journal article" date="2017" name="ISME J.">
        <title>Unveiling bifidobacterial biogeography across the mammalian branch of the tree of life.</title>
        <authorList>
            <person name="Milani C."/>
            <person name="Mangifesta M."/>
            <person name="Mancabelli L."/>
            <person name="Lugli G.A."/>
            <person name="James K."/>
            <person name="Duranti S."/>
            <person name="Turroni F."/>
            <person name="Ferrario C."/>
            <person name="Ossiprandi M.C."/>
            <person name="van Sinderen D."/>
            <person name="Ventura M."/>
        </authorList>
    </citation>
    <scope>NUCLEOTIDE SEQUENCE [LARGE SCALE GENOMIC DNA]</scope>
    <source>
        <strain evidence="12 13">70</strain>
    </source>
</reference>
<dbReference type="EMBL" id="MVOG01000009">
    <property type="protein sequence ID" value="PAU69578.1"/>
    <property type="molecule type" value="Genomic_DNA"/>
</dbReference>
<organism evidence="12 13">
    <name type="scientific">Bifidobacterium italicum</name>
    <dbReference type="NCBI Taxonomy" id="1960968"/>
    <lineage>
        <taxon>Bacteria</taxon>
        <taxon>Bacillati</taxon>
        <taxon>Actinomycetota</taxon>
        <taxon>Actinomycetes</taxon>
        <taxon>Bifidobacteriales</taxon>
        <taxon>Bifidobacteriaceae</taxon>
        <taxon>Bifidobacterium</taxon>
    </lineage>
</organism>
<evidence type="ECO:0000256" key="7">
    <source>
        <dbReference type="PIRSR" id="PIRSR001084-1"/>
    </source>
</evidence>
<dbReference type="InterPro" id="IPR017853">
    <property type="entry name" value="GH"/>
</dbReference>
<dbReference type="PANTHER" id="PTHR36447">
    <property type="entry name" value="BETA-GALACTOSIDASE GANA"/>
    <property type="match status" value="1"/>
</dbReference>
<dbReference type="GO" id="GO:0046872">
    <property type="term" value="F:metal ion binding"/>
    <property type="evidence" value="ECO:0007669"/>
    <property type="project" value="UniProtKB-KW"/>
</dbReference>
<keyword evidence="9" id="KW-0479">Metal-binding</keyword>